<evidence type="ECO:0000256" key="10">
    <source>
        <dbReference type="ARBA" id="ARBA00023098"/>
    </source>
</evidence>
<dbReference type="GO" id="GO:0046872">
    <property type="term" value="F:metal ion binding"/>
    <property type="evidence" value="ECO:0007669"/>
    <property type="project" value="UniProtKB-KW"/>
</dbReference>
<dbReference type="InterPro" id="IPR020568">
    <property type="entry name" value="Ribosomal_Su5_D2-typ_SF"/>
</dbReference>
<evidence type="ECO:0000256" key="12">
    <source>
        <dbReference type="ARBA" id="ARBA00024987"/>
    </source>
</evidence>
<protein>
    <recommendedName>
        <fullName evidence="4">UDP-3-O-acyl-N-acetylglucosamine deacetylase</fullName>
        <ecNumber evidence="4">3.5.1.108</ecNumber>
    </recommendedName>
</protein>
<dbReference type="EMBL" id="JALJOV010001503">
    <property type="protein sequence ID" value="KAK9847002.1"/>
    <property type="molecule type" value="Genomic_DNA"/>
</dbReference>
<accession>A0AAW1SKT2</accession>
<comment type="catalytic activity">
    <reaction evidence="11">
        <text>a UDP-3-O-[(3R)-3-hydroxyacyl]-N-acetyl-alpha-D-glucosamine + H2O = a UDP-3-O-[(3R)-3-hydroxyacyl]-alpha-D-glucosamine + acetate</text>
        <dbReference type="Rhea" id="RHEA:67816"/>
        <dbReference type="ChEBI" id="CHEBI:15377"/>
        <dbReference type="ChEBI" id="CHEBI:30089"/>
        <dbReference type="ChEBI" id="CHEBI:137740"/>
        <dbReference type="ChEBI" id="CHEBI:173225"/>
        <dbReference type="EC" id="3.5.1.108"/>
    </reaction>
</comment>
<keyword evidence="15" id="KW-1185">Reference proteome</keyword>
<evidence type="ECO:0000313" key="15">
    <source>
        <dbReference type="Proteomes" id="UP001485043"/>
    </source>
</evidence>
<organism evidence="14 15">
    <name type="scientific">Apatococcus fuscideae</name>
    <dbReference type="NCBI Taxonomy" id="2026836"/>
    <lineage>
        <taxon>Eukaryota</taxon>
        <taxon>Viridiplantae</taxon>
        <taxon>Chlorophyta</taxon>
        <taxon>core chlorophytes</taxon>
        <taxon>Trebouxiophyceae</taxon>
        <taxon>Chlorellales</taxon>
        <taxon>Chlorellaceae</taxon>
        <taxon>Apatococcus</taxon>
    </lineage>
</organism>
<gene>
    <name evidence="14" type="ORF">WJX84_008281</name>
</gene>
<dbReference type="GO" id="GO:2001289">
    <property type="term" value="P:lipid X metabolic process"/>
    <property type="evidence" value="ECO:0007669"/>
    <property type="project" value="UniProtKB-ARBA"/>
</dbReference>
<dbReference type="Pfam" id="PF03331">
    <property type="entry name" value="LpxC"/>
    <property type="match status" value="2"/>
</dbReference>
<dbReference type="InterPro" id="IPR004463">
    <property type="entry name" value="UDP-acyl_GlcNac_deAcase"/>
</dbReference>
<evidence type="ECO:0000256" key="9">
    <source>
        <dbReference type="ARBA" id="ARBA00022833"/>
    </source>
</evidence>
<dbReference type="Gene3D" id="3.30.1700.10">
    <property type="entry name" value="lpxc deacetylase, domain 2"/>
    <property type="match status" value="1"/>
</dbReference>
<keyword evidence="7" id="KW-0479">Metal-binding</keyword>
<dbReference type="GO" id="GO:0103117">
    <property type="term" value="F:UDP-3-O-acyl-N-acetylglucosamine deacetylase activity"/>
    <property type="evidence" value="ECO:0007669"/>
    <property type="project" value="UniProtKB-EC"/>
</dbReference>
<name>A0AAW1SKT2_9CHLO</name>
<evidence type="ECO:0000256" key="4">
    <source>
        <dbReference type="ARBA" id="ARBA00012745"/>
    </source>
</evidence>
<dbReference type="Gene3D" id="3.30.230.20">
    <property type="entry name" value="lpxc deacetylase, domain 1"/>
    <property type="match status" value="2"/>
</dbReference>
<evidence type="ECO:0000256" key="13">
    <source>
        <dbReference type="SAM" id="MobiDB-lite"/>
    </source>
</evidence>
<evidence type="ECO:0000313" key="14">
    <source>
        <dbReference type="EMBL" id="KAK9847002.1"/>
    </source>
</evidence>
<evidence type="ECO:0000256" key="3">
    <source>
        <dbReference type="ARBA" id="ARBA00006170"/>
    </source>
</evidence>
<dbReference type="GO" id="GO:0016020">
    <property type="term" value="C:membrane"/>
    <property type="evidence" value="ECO:0007669"/>
    <property type="project" value="GOC"/>
</dbReference>
<reference evidence="14 15" key="1">
    <citation type="journal article" date="2024" name="Nat. Commun.">
        <title>Phylogenomics reveals the evolutionary origins of lichenization in chlorophyte algae.</title>
        <authorList>
            <person name="Puginier C."/>
            <person name="Libourel C."/>
            <person name="Otte J."/>
            <person name="Skaloud P."/>
            <person name="Haon M."/>
            <person name="Grisel S."/>
            <person name="Petersen M."/>
            <person name="Berrin J.G."/>
            <person name="Delaux P.M."/>
            <person name="Dal Grande F."/>
            <person name="Keller J."/>
        </authorList>
    </citation>
    <scope>NUCLEOTIDE SEQUENCE [LARGE SCALE GENOMIC DNA]</scope>
    <source>
        <strain evidence="14 15">SAG 2523</strain>
    </source>
</reference>
<feature type="compositionally biased region" description="Low complexity" evidence="13">
    <location>
        <begin position="12"/>
        <end position="23"/>
    </location>
</feature>
<dbReference type="EC" id="3.5.1.108" evidence="4"/>
<keyword evidence="6" id="KW-0441">Lipid A biosynthesis</keyword>
<dbReference type="SUPFAM" id="SSF54211">
    <property type="entry name" value="Ribosomal protein S5 domain 2-like"/>
    <property type="match status" value="3"/>
</dbReference>
<comment type="similarity">
    <text evidence="3">Belongs to the LpxC family.</text>
</comment>
<evidence type="ECO:0000256" key="5">
    <source>
        <dbReference type="ARBA" id="ARBA00022516"/>
    </source>
</evidence>
<feature type="compositionally biased region" description="Pro residues" evidence="13">
    <location>
        <begin position="486"/>
        <end position="496"/>
    </location>
</feature>
<dbReference type="GO" id="GO:0009245">
    <property type="term" value="P:lipid A biosynthetic process"/>
    <property type="evidence" value="ECO:0007669"/>
    <property type="project" value="UniProtKB-KW"/>
</dbReference>
<comment type="pathway">
    <text evidence="2">Glycolipid biosynthesis; lipid IV(A) biosynthesis; lipid IV(A) from (3R)-3-hydroxytetradecanoyl-[acyl-carrier-protein] and UDP-N-acetyl-alpha-D-glucosamine: step 2/6.</text>
</comment>
<sequence>MQQTNPAPTAPPKTAAAATEAPPASEPPTRGRGRTKRQPGPDDVAPGLPVPGEHQQTLARSFTIGGLGLHTGEYAYVRVRPAFADEGRYFVRVPEGTNSHRFSIEEARPMGVEDETLQGGRMTTADEDTQVNIFCAFLEDQDRGFEGTFADWTKTVLGDREEAYSVLDWFEMEVPDEEVQERAPGEGITACLESVEESCGFYTQLSSGDDRIQGVQSILSALEACGIDNARIEIEGGCELPIIDGSPLGWCINIHKSLARPAFRPDQLTEACPRQVLNLKQPITVQRGNSFISLYPSDRPRLTVGIDHHIDAPIIGKQWVTWCPLEDEHFRWTIGAARWYAPTGQHLIAMREAGYIQGGTEGCCIIGFGDRWYDESRVRYINDEPCRHKMCNLVGDLALLAQPGRGGMPLGHIIAYQPDHDLQLQFLAAIRQASSDDDYVPYNVVMAKMIEDLSRMADVEAHMAEADQSPYLADDQKPGTPQNPTIIPPQPNRQGS</sequence>
<evidence type="ECO:0000256" key="1">
    <source>
        <dbReference type="ARBA" id="ARBA00001947"/>
    </source>
</evidence>
<keyword evidence="5" id="KW-0444">Lipid biosynthesis</keyword>
<comment type="function">
    <text evidence="12">Involved in the biosynthesis of lipid A, a phosphorylated glycolipid that in bacteria anchors the lipopolysaccharide to the outer membrane of the cell. Lipid A-like molecules in plants may serve as structural components of the outer membranes of mitochondria and/or chloroplasts, or may be involved in signal transduction or plant defense responses.</text>
</comment>
<evidence type="ECO:0000256" key="2">
    <source>
        <dbReference type="ARBA" id="ARBA00005002"/>
    </source>
</evidence>
<dbReference type="InterPro" id="IPR015870">
    <property type="entry name" value="UDP-acyl_N-AcGlcN_deAcase_N"/>
</dbReference>
<feature type="region of interest" description="Disordered" evidence="13">
    <location>
        <begin position="1"/>
        <end position="53"/>
    </location>
</feature>
<dbReference type="AlphaFoldDB" id="A0AAW1SKT2"/>
<evidence type="ECO:0000256" key="8">
    <source>
        <dbReference type="ARBA" id="ARBA00022801"/>
    </source>
</evidence>
<feature type="region of interest" description="Disordered" evidence="13">
    <location>
        <begin position="465"/>
        <end position="496"/>
    </location>
</feature>
<evidence type="ECO:0000256" key="7">
    <source>
        <dbReference type="ARBA" id="ARBA00022723"/>
    </source>
</evidence>
<dbReference type="PANTHER" id="PTHR33694">
    <property type="entry name" value="UDP-3-O-ACYL-N-ACETYLGLUCOSAMINE DEACETYLASE 1, MITOCHONDRIAL-RELATED"/>
    <property type="match status" value="1"/>
</dbReference>
<proteinExistence type="inferred from homology"/>
<dbReference type="PANTHER" id="PTHR33694:SF1">
    <property type="entry name" value="UDP-3-O-ACYL-N-ACETYLGLUCOSAMINE DEACETYLASE 1, MITOCHONDRIAL-RELATED"/>
    <property type="match status" value="1"/>
</dbReference>
<keyword evidence="8" id="KW-0378">Hydrolase</keyword>
<dbReference type="InterPro" id="IPR011334">
    <property type="entry name" value="UDP-acyl_GlcNac_deAcase_C"/>
</dbReference>
<comment type="caution">
    <text evidence="14">The sequence shown here is derived from an EMBL/GenBank/DDBJ whole genome shotgun (WGS) entry which is preliminary data.</text>
</comment>
<evidence type="ECO:0000256" key="11">
    <source>
        <dbReference type="ARBA" id="ARBA00024535"/>
    </source>
</evidence>
<evidence type="ECO:0000256" key="6">
    <source>
        <dbReference type="ARBA" id="ARBA00022556"/>
    </source>
</evidence>
<keyword evidence="10" id="KW-0443">Lipid metabolism</keyword>
<comment type="cofactor">
    <cofactor evidence="1">
        <name>Zn(2+)</name>
        <dbReference type="ChEBI" id="CHEBI:29105"/>
    </cofactor>
</comment>
<dbReference type="Proteomes" id="UP001485043">
    <property type="component" value="Unassembled WGS sequence"/>
</dbReference>
<keyword evidence="9" id="KW-0862">Zinc</keyword>